<dbReference type="Proteomes" id="UP001362999">
    <property type="component" value="Unassembled WGS sequence"/>
</dbReference>
<evidence type="ECO:0000313" key="3">
    <source>
        <dbReference type="EMBL" id="KAK7013908.1"/>
    </source>
</evidence>
<keyword evidence="1" id="KW-0238">DNA-binding</keyword>
<dbReference type="PROSITE" id="PS50118">
    <property type="entry name" value="HMG_BOX_2"/>
    <property type="match status" value="1"/>
</dbReference>
<proteinExistence type="predicted"/>
<dbReference type="Pfam" id="PF00505">
    <property type="entry name" value="HMG_box"/>
    <property type="match status" value="1"/>
</dbReference>
<evidence type="ECO:0000313" key="4">
    <source>
        <dbReference type="Proteomes" id="UP001362999"/>
    </source>
</evidence>
<keyword evidence="1" id="KW-0539">Nucleus</keyword>
<evidence type="ECO:0000259" key="2">
    <source>
        <dbReference type="PROSITE" id="PS50118"/>
    </source>
</evidence>
<name>A0AAW0APB2_9AGAR</name>
<feature type="DNA-binding region" description="HMG box" evidence="1">
    <location>
        <begin position="1"/>
        <end position="72"/>
    </location>
</feature>
<protein>
    <recommendedName>
        <fullName evidence="2">HMG box domain-containing protein</fullName>
    </recommendedName>
</protein>
<dbReference type="AlphaFoldDB" id="A0AAW0APB2"/>
<dbReference type="GO" id="GO:0003677">
    <property type="term" value="F:DNA binding"/>
    <property type="evidence" value="ECO:0007669"/>
    <property type="project" value="UniProtKB-UniRule"/>
</dbReference>
<dbReference type="GO" id="GO:0005634">
    <property type="term" value="C:nucleus"/>
    <property type="evidence" value="ECO:0007669"/>
    <property type="project" value="UniProtKB-UniRule"/>
</dbReference>
<keyword evidence="4" id="KW-1185">Reference proteome</keyword>
<comment type="caution">
    <text evidence="3">The sequence shown here is derived from an EMBL/GenBank/DDBJ whole genome shotgun (WGS) entry which is preliminary data.</text>
</comment>
<accession>A0AAW0APB2</accession>
<dbReference type="InterPro" id="IPR036910">
    <property type="entry name" value="HMG_box_dom_sf"/>
</dbReference>
<dbReference type="Gene3D" id="1.10.30.10">
    <property type="entry name" value="High mobility group box domain"/>
    <property type="match status" value="1"/>
</dbReference>
<evidence type="ECO:0000256" key="1">
    <source>
        <dbReference type="PROSITE-ProRule" id="PRU00267"/>
    </source>
</evidence>
<dbReference type="SUPFAM" id="SSF47095">
    <property type="entry name" value="HMG-box"/>
    <property type="match status" value="1"/>
</dbReference>
<feature type="domain" description="HMG box" evidence="2">
    <location>
        <begin position="1"/>
        <end position="72"/>
    </location>
</feature>
<gene>
    <name evidence="3" type="ORF">R3P38DRAFT_2788166</name>
</gene>
<organism evidence="3 4">
    <name type="scientific">Favolaschia claudopus</name>
    <dbReference type="NCBI Taxonomy" id="2862362"/>
    <lineage>
        <taxon>Eukaryota</taxon>
        <taxon>Fungi</taxon>
        <taxon>Dikarya</taxon>
        <taxon>Basidiomycota</taxon>
        <taxon>Agaricomycotina</taxon>
        <taxon>Agaricomycetes</taxon>
        <taxon>Agaricomycetidae</taxon>
        <taxon>Agaricales</taxon>
        <taxon>Marasmiineae</taxon>
        <taxon>Mycenaceae</taxon>
        <taxon>Favolaschia</taxon>
    </lineage>
</organism>
<reference evidence="3 4" key="1">
    <citation type="journal article" date="2024" name="J Genomics">
        <title>Draft genome sequencing and assembly of Favolaschia claudopus CIRM-BRFM 2984 isolated from oak limbs.</title>
        <authorList>
            <person name="Navarro D."/>
            <person name="Drula E."/>
            <person name="Chaduli D."/>
            <person name="Cazenave R."/>
            <person name="Ahrendt S."/>
            <person name="Wang J."/>
            <person name="Lipzen A."/>
            <person name="Daum C."/>
            <person name="Barry K."/>
            <person name="Grigoriev I.V."/>
            <person name="Favel A."/>
            <person name="Rosso M.N."/>
            <person name="Martin F."/>
        </authorList>
    </citation>
    <scope>NUCLEOTIDE SEQUENCE [LARGE SCALE GENOMIC DNA]</scope>
    <source>
        <strain evidence="3 4">CIRM-BRFM 2984</strain>
    </source>
</reference>
<dbReference type="InterPro" id="IPR009071">
    <property type="entry name" value="HMG_box_dom"/>
</dbReference>
<sequence>MSAVVEFVSCNSSSAVATEANETQRESAGEQTVLSRAAANQWQGMTTEEKMPYVLQAEKARADLRQAHPDYRYPVTRKSAAKVKVKRQRVPVSKSIPTVPQFSEQGSGSKLLTPYLQAGTTSKPEQLSKPYIGTKYDQRPFQYSAHKDQACTLLSGLERKKDFTVLDIFAARYLPALSSAYESTVDPTNIVLFHRFFVLLSPSGFVRRFMRTSAGSKLYVRYAHRMADTKLSDLNVGHEIASCLHVRLKAPLIRFTRKHGLTDSLAQTQTLRREPHRFVINWLREAVEISSLALDNPTCFTAQGELESLMVKNFGTHAIH</sequence>
<dbReference type="EMBL" id="JAWWNJ010000058">
    <property type="protein sequence ID" value="KAK7013908.1"/>
    <property type="molecule type" value="Genomic_DNA"/>
</dbReference>